<proteinExistence type="predicted"/>
<dbReference type="HOGENOM" id="CLU_038628_11_1_1"/>
<organism evidence="1">
    <name type="scientific">Magallana gigas</name>
    <name type="common">Pacific oyster</name>
    <name type="synonym">Crassostrea gigas</name>
    <dbReference type="NCBI Taxonomy" id="29159"/>
    <lineage>
        <taxon>Eukaryota</taxon>
        <taxon>Metazoa</taxon>
        <taxon>Spiralia</taxon>
        <taxon>Lophotrochozoa</taxon>
        <taxon>Mollusca</taxon>
        <taxon>Bivalvia</taxon>
        <taxon>Autobranchia</taxon>
        <taxon>Pteriomorphia</taxon>
        <taxon>Ostreida</taxon>
        <taxon>Ostreoidea</taxon>
        <taxon>Ostreidae</taxon>
        <taxon>Magallana</taxon>
    </lineage>
</organism>
<dbReference type="InterPro" id="IPR002181">
    <property type="entry name" value="Fibrinogen_a/b/g_C_dom"/>
</dbReference>
<dbReference type="PANTHER" id="PTHR19143">
    <property type="entry name" value="FIBRINOGEN/TENASCIN/ANGIOPOEITIN"/>
    <property type="match status" value="1"/>
</dbReference>
<dbReference type="Pfam" id="PF00147">
    <property type="entry name" value="Fibrinogen_C"/>
    <property type="match status" value="1"/>
</dbReference>
<dbReference type="PROSITE" id="PS51406">
    <property type="entry name" value="FIBRINOGEN_C_2"/>
    <property type="match status" value="1"/>
</dbReference>
<accession>K1QZB6</accession>
<dbReference type="EMBL" id="JH816649">
    <property type="protein sequence ID" value="EKC42422.1"/>
    <property type="molecule type" value="Genomic_DNA"/>
</dbReference>
<evidence type="ECO:0000313" key="1">
    <source>
        <dbReference type="EMBL" id="EKC42422.1"/>
    </source>
</evidence>
<dbReference type="Gene3D" id="3.90.215.10">
    <property type="entry name" value="Gamma Fibrinogen, chain A, domain 1"/>
    <property type="match status" value="1"/>
</dbReference>
<dbReference type="SUPFAM" id="SSF56496">
    <property type="entry name" value="Fibrinogen C-terminal domain-like"/>
    <property type="match status" value="1"/>
</dbReference>
<name>K1QZB6_MAGGI</name>
<dbReference type="GO" id="GO:0005615">
    <property type="term" value="C:extracellular space"/>
    <property type="evidence" value="ECO:0007669"/>
    <property type="project" value="TreeGrafter"/>
</dbReference>
<dbReference type="InterPro" id="IPR050373">
    <property type="entry name" value="Fibrinogen_C-term_domain"/>
</dbReference>
<dbReference type="InParanoid" id="K1QZB6"/>
<sequence length="76" mass="9119">MWKHDGMYFSTYDSDNDNWSNNCATTYHGAWWYNACHWANLNAEYGNTKYGKGINWNSWKGVYYSMKEVKMMVRKP</sequence>
<reference evidence="1" key="1">
    <citation type="journal article" date="2012" name="Nature">
        <title>The oyster genome reveals stress adaptation and complexity of shell formation.</title>
        <authorList>
            <person name="Zhang G."/>
            <person name="Fang X."/>
            <person name="Guo X."/>
            <person name="Li L."/>
            <person name="Luo R."/>
            <person name="Xu F."/>
            <person name="Yang P."/>
            <person name="Zhang L."/>
            <person name="Wang X."/>
            <person name="Qi H."/>
            <person name="Xiong Z."/>
            <person name="Que H."/>
            <person name="Xie Y."/>
            <person name="Holland P.W."/>
            <person name="Paps J."/>
            <person name="Zhu Y."/>
            <person name="Wu F."/>
            <person name="Chen Y."/>
            <person name="Wang J."/>
            <person name="Peng C."/>
            <person name="Meng J."/>
            <person name="Yang L."/>
            <person name="Liu J."/>
            <person name="Wen B."/>
            <person name="Zhang N."/>
            <person name="Huang Z."/>
            <person name="Zhu Q."/>
            <person name="Feng Y."/>
            <person name="Mount A."/>
            <person name="Hedgecock D."/>
            <person name="Xu Z."/>
            <person name="Liu Y."/>
            <person name="Domazet-Loso T."/>
            <person name="Du Y."/>
            <person name="Sun X."/>
            <person name="Zhang S."/>
            <person name="Liu B."/>
            <person name="Cheng P."/>
            <person name="Jiang X."/>
            <person name="Li J."/>
            <person name="Fan D."/>
            <person name="Wang W."/>
            <person name="Fu W."/>
            <person name="Wang T."/>
            <person name="Wang B."/>
            <person name="Zhang J."/>
            <person name="Peng Z."/>
            <person name="Li Y."/>
            <person name="Li N."/>
            <person name="Wang J."/>
            <person name="Chen M."/>
            <person name="He Y."/>
            <person name="Tan F."/>
            <person name="Song X."/>
            <person name="Zheng Q."/>
            <person name="Huang R."/>
            <person name="Yang H."/>
            <person name="Du X."/>
            <person name="Chen L."/>
            <person name="Yang M."/>
            <person name="Gaffney P.M."/>
            <person name="Wang S."/>
            <person name="Luo L."/>
            <person name="She Z."/>
            <person name="Ming Y."/>
            <person name="Huang W."/>
            <person name="Zhang S."/>
            <person name="Huang B."/>
            <person name="Zhang Y."/>
            <person name="Qu T."/>
            <person name="Ni P."/>
            <person name="Miao G."/>
            <person name="Wang J."/>
            <person name="Wang Q."/>
            <person name="Steinberg C.E."/>
            <person name="Wang H."/>
            <person name="Li N."/>
            <person name="Qian L."/>
            <person name="Zhang G."/>
            <person name="Li Y."/>
            <person name="Yang H."/>
            <person name="Liu X."/>
            <person name="Wang J."/>
            <person name="Yin Y."/>
            <person name="Wang J."/>
        </authorList>
    </citation>
    <scope>NUCLEOTIDE SEQUENCE [LARGE SCALE GENOMIC DNA]</scope>
    <source>
        <strain evidence="1">05x7-T-G4-1.051#20</strain>
    </source>
</reference>
<dbReference type="InterPro" id="IPR036056">
    <property type="entry name" value="Fibrinogen-like_C"/>
</dbReference>
<protein>
    <submittedName>
        <fullName evidence="1">Tenascin-N</fullName>
    </submittedName>
</protein>
<dbReference type="PANTHER" id="PTHR19143:SF458">
    <property type="entry name" value="FIBRINOGEN C-TERMINAL DOMAIN-CONTAINING PROTEIN-RELATED"/>
    <property type="match status" value="1"/>
</dbReference>
<dbReference type="AlphaFoldDB" id="K1QZB6"/>
<dbReference type="InterPro" id="IPR014716">
    <property type="entry name" value="Fibrinogen_a/b/g_C_1"/>
</dbReference>
<gene>
    <name evidence="1" type="ORF">CGI_10015723</name>
</gene>